<dbReference type="Gene3D" id="3.90.190.10">
    <property type="entry name" value="Protein tyrosine phosphatase superfamily"/>
    <property type="match status" value="1"/>
</dbReference>
<comment type="caution">
    <text evidence="2">The sequence shown here is derived from an EMBL/GenBank/DDBJ whole genome shotgun (WGS) entry which is preliminary data.</text>
</comment>
<feature type="domain" description="Beta-lactamase hydrolase-like protein phosphatase-like" evidence="1">
    <location>
        <begin position="5"/>
        <end position="109"/>
    </location>
</feature>
<evidence type="ECO:0000259" key="1">
    <source>
        <dbReference type="Pfam" id="PF04273"/>
    </source>
</evidence>
<protein>
    <submittedName>
        <fullName evidence="2">Uncharacterized protein (TIGR01244 family)</fullName>
    </submittedName>
</protein>
<evidence type="ECO:0000313" key="3">
    <source>
        <dbReference type="Proteomes" id="UP000538147"/>
    </source>
</evidence>
<sequence>MPAMLSPAVSVSPQIMPEDCAGLAAQGFAFIVNNRPDGEAPGQPAGEAIAAEADAAGMGYAFIPIDHNGFAPEQVHAMADALARSPGPVLAFCRSGTRSCHLWALAEASVGADARTLIEAAAAAGYDIAMMAGTLRHIAQGAAAR</sequence>
<dbReference type="GO" id="GO:0016787">
    <property type="term" value="F:hydrolase activity"/>
    <property type="evidence" value="ECO:0007669"/>
    <property type="project" value="InterPro"/>
</dbReference>
<dbReference type="NCBIfam" id="TIGR01244">
    <property type="entry name" value="TIGR01244 family sulfur transferase"/>
    <property type="match status" value="1"/>
</dbReference>
<dbReference type="EMBL" id="JACIIV010000013">
    <property type="protein sequence ID" value="MBB6227866.1"/>
    <property type="molecule type" value="Genomic_DNA"/>
</dbReference>
<organism evidence="2 3">
    <name type="scientific">Polymorphobacter multimanifer</name>
    <dbReference type="NCBI Taxonomy" id="1070431"/>
    <lineage>
        <taxon>Bacteria</taxon>
        <taxon>Pseudomonadati</taxon>
        <taxon>Pseudomonadota</taxon>
        <taxon>Alphaproteobacteria</taxon>
        <taxon>Sphingomonadales</taxon>
        <taxon>Sphingosinicellaceae</taxon>
        <taxon>Polymorphobacter</taxon>
    </lineage>
</organism>
<dbReference type="InterPro" id="IPR005939">
    <property type="entry name" value="BLH_phosphatase-like"/>
</dbReference>
<dbReference type="Proteomes" id="UP000538147">
    <property type="component" value="Unassembled WGS sequence"/>
</dbReference>
<gene>
    <name evidence="2" type="ORF">FHS79_002047</name>
</gene>
<dbReference type="InterPro" id="IPR029021">
    <property type="entry name" value="Prot-tyrosine_phosphatase-like"/>
</dbReference>
<dbReference type="RefSeq" id="WP_184199182.1">
    <property type="nucleotide sequence ID" value="NZ_JACIIV010000013.1"/>
</dbReference>
<keyword evidence="3" id="KW-1185">Reference proteome</keyword>
<evidence type="ECO:0000313" key="2">
    <source>
        <dbReference type="EMBL" id="MBB6227866.1"/>
    </source>
</evidence>
<proteinExistence type="predicted"/>
<dbReference type="SUPFAM" id="SSF52799">
    <property type="entry name" value="(Phosphotyrosine protein) phosphatases II"/>
    <property type="match status" value="1"/>
</dbReference>
<dbReference type="AlphaFoldDB" id="A0A841L6L2"/>
<reference evidence="2 3" key="1">
    <citation type="submission" date="2020-08" db="EMBL/GenBank/DDBJ databases">
        <title>Genomic Encyclopedia of Type Strains, Phase IV (KMG-IV): sequencing the most valuable type-strain genomes for metagenomic binning, comparative biology and taxonomic classification.</title>
        <authorList>
            <person name="Goeker M."/>
        </authorList>
    </citation>
    <scope>NUCLEOTIDE SEQUENCE [LARGE SCALE GENOMIC DNA]</scope>
    <source>
        <strain evidence="2 3">DSM 102189</strain>
    </source>
</reference>
<accession>A0A841L6L2</accession>
<name>A0A841L6L2_9SPHN</name>
<dbReference type="Pfam" id="PF04273">
    <property type="entry name" value="BLH_phosphatase"/>
    <property type="match status" value="1"/>
</dbReference>